<keyword evidence="4" id="KW-1185">Reference proteome</keyword>
<feature type="signal peptide" evidence="1">
    <location>
        <begin position="1"/>
        <end position="22"/>
    </location>
</feature>
<comment type="caution">
    <text evidence="3">The sequence shown here is derived from an EMBL/GenBank/DDBJ whole genome shotgun (WGS) entry which is preliminary data.</text>
</comment>
<protein>
    <recommendedName>
        <fullName evidence="2">Copper amine oxidase-like N-terminal domain-containing protein</fullName>
    </recommendedName>
</protein>
<evidence type="ECO:0000259" key="2">
    <source>
        <dbReference type="Pfam" id="PF07833"/>
    </source>
</evidence>
<dbReference type="Proteomes" id="UP000095255">
    <property type="component" value="Unassembled WGS sequence"/>
</dbReference>
<keyword evidence="1" id="KW-0732">Signal</keyword>
<evidence type="ECO:0000313" key="4">
    <source>
        <dbReference type="Proteomes" id="UP000095255"/>
    </source>
</evidence>
<accession>A0A1E5L9P4</accession>
<dbReference type="Pfam" id="PF07833">
    <property type="entry name" value="Cu_amine_oxidN1"/>
    <property type="match status" value="1"/>
</dbReference>
<dbReference type="InterPro" id="IPR036909">
    <property type="entry name" value="Cyt_c-like_dom_sf"/>
</dbReference>
<dbReference type="GO" id="GO:0020037">
    <property type="term" value="F:heme binding"/>
    <property type="evidence" value="ECO:0007669"/>
    <property type="project" value="InterPro"/>
</dbReference>
<evidence type="ECO:0000313" key="3">
    <source>
        <dbReference type="EMBL" id="OEH86851.1"/>
    </source>
</evidence>
<proteinExistence type="predicted"/>
<dbReference type="AlphaFoldDB" id="A0A1E5L9P4"/>
<feature type="domain" description="Copper amine oxidase-like N-terminal" evidence="2">
    <location>
        <begin position="34"/>
        <end position="140"/>
    </location>
</feature>
<dbReference type="Gene3D" id="3.30.457.10">
    <property type="entry name" value="Copper amine oxidase-like, N-terminal domain"/>
    <property type="match status" value="2"/>
</dbReference>
<organism evidence="3 4">
    <name type="scientific">Desulfuribacillus stibiiarsenatis</name>
    <dbReference type="NCBI Taxonomy" id="1390249"/>
    <lineage>
        <taxon>Bacteria</taxon>
        <taxon>Bacillati</taxon>
        <taxon>Bacillota</taxon>
        <taxon>Desulfuribacillia</taxon>
        <taxon>Desulfuribacillales</taxon>
        <taxon>Desulfuribacillaceae</taxon>
        <taxon>Desulfuribacillus</taxon>
    </lineage>
</organism>
<dbReference type="GO" id="GO:0009055">
    <property type="term" value="F:electron transfer activity"/>
    <property type="evidence" value="ECO:0007669"/>
    <property type="project" value="InterPro"/>
</dbReference>
<dbReference type="RefSeq" id="WP_069700729.1">
    <property type="nucleotide sequence ID" value="NZ_MJAT01000001.1"/>
</dbReference>
<dbReference type="EMBL" id="MJAT01000001">
    <property type="protein sequence ID" value="OEH86851.1"/>
    <property type="molecule type" value="Genomic_DNA"/>
</dbReference>
<dbReference type="SUPFAM" id="SSF46626">
    <property type="entry name" value="Cytochrome c"/>
    <property type="match status" value="1"/>
</dbReference>
<dbReference type="Gene3D" id="1.10.760.10">
    <property type="entry name" value="Cytochrome c-like domain"/>
    <property type="match status" value="1"/>
</dbReference>
<dbReference type="InterPro" id="IPR036582">
    <property type="entry name" value="Mao_N_sf"/>
</dbReference>
<dbReference type="OrthoDB" id="2665331at2"/>
<dbReference type="STRING" id="1390249.BHU72_00875"/>
<evidence type="ECO:0000256" key="1">
    <source>
        <dbReference type="SAM" id="SignalP"/>
    </source>
</evidence>
<reference evidence="3 4" key="1">
    <citation type="submission" date="2016-09" db="EMBL/GenBank/DDBJ databases">
        <title>Desulfuribacillus arsenicus sp. nov., an obligately anaerobic, dissimilatory arsenic- and antimonate-reducing bacterium isolated from anoxic sediments.</title>
        <authorList>
            <person name="Abin C.A."/>
            <person name="Hollibaugh J.T."/>
        </authorList>
    </citation>
    <scope>NUCLEOTIDE SEQUENCE [LARGE SCALE GENOMIC DNA]</scope>
    <source>
        <strain evidence="3 4">MLFW-2</strain>
    </source>
</reference>
<gene>
    <name evidence="3" type="ORF">BHU72_00875</name>
</gene>
<dbReference type="SUPFAM" id="SSF55383">
    <property type="entry name" value="Copper amine oxidase, domain N"/>
    <property type="match status" value="1"/>
</dbReference>
<sequence>MKKSLSILFIIISILAVNIVFAAEPAPANVTVHVNGNKITFDQEPVIVSGRTLVPLRAIFESLGASLNWNEQTKTITATKGADKIILKVGNLVATVNNKQTQLEVEPIVVNGRTLVPARFIAESFGMVVGWDASTRKISIDAKAAQLNAEGLLQAGCITCHGINTIYQQRSKTEWPEIINRMVGRSSYPWKPEEVKTISDFLINTYGK</sequence>
<dbReference type="InterPro" id="IPR012854">
    <property type="entry name" value="Cu_amine_oxidase-like_N"/>
</dbReference>
<name>A0A1E5L9P4_9FIRM</name>
<feature type="chain" id="PRO_5009180810" description="Copper amine oxidase-like N-terminal domain-containing protein" evidence="1">
    <location>
        <begin position="23"/>
        <end position="208"/>
    </location>
</feature>